<gene>
    <name evidence="1" type="ordered locus">Dbac_1271</name>
</gene>
<organism evidence="1 2">
    <name type="scientific">Desulfomicrobium baculatum (strain DSM 4028 / VKM B-1378 / X)</name>
    <name type="common">Desulfovibrio baculatus</name>
    <dbReference type="NCBI Taxonomy" id="525897"/>
    <lineage>
        <taxon>Bacteria</taxon>
        <taxon>Pseudomonadati</taxon>
        <taxon>Thermodesulfobacteriota</taxon>
        <taxon>Desulfovibrionia</taxon>
        <taxon>Desulfovibrionales</taxon>
        <taxon>Desulfomicrobiaceae</taxon>
        <taxon>Desulfomicrobium</taxon>
    </lineage>
</organism>
<dbReference type="EMBL" id="CP001629">
    <property type="protein sequence ID" value="ACU89373.1"/>
    <property type="molecule type" value="Genomic_DNA"/>
</dbReference>
<accession>C7LRZ0</accession>
<dbReference type="GO" id="GO:0016740">
    <property type="term" value="F:transferase activity"/>
    <property type="evidence" value="ECO:0007669"/>
    <property type="project" value="UniProtKB-KW"/>
</dbReference>
<dbReference type="HOGENOM" id="CLU_041019_0_0_7"/>
<evidence type="ECO:0000313" key="2">
    <source>
        <dbReference type="Proteomes" id="UP000002216"/>
    </source>
</evidence>
<dbReference type="Gene3D" id="3.40.50.2000">
    <property type="entry name" value="Glycogen Phosphorylase B"/>
    <property type="match status" value="1"/>
</dbReference>
<dbReference type="eggNOG" id="COG0438">
    <property type="taxonomic scope" value="Bacteria"/>
</dbReference>
<dbReference type="AlphaFoldDB" id="C7LRZ0"/>
<dbReference type="SUPFAM" id="SSF53756">
    <property type="entry name" value="UDP-Glycosyltransferase/glycogen phosphorylase"/>
    <property type="match status" value="1"/>
</dbReference>
<dbReference type="KEGG" id="dba:Dbac_1271"/>
<proteinExistence type="predicted"/>
<reference evidence="1 2" key="1">
    <citation type="journal article" date="2009" name="Stand. Genomic Sci.">
        <title>Complete genome sequence of Desulfomicrobium baculatum type strain (X).</title>
        <authorList>
            <person name="Copeland A."/>
            <person name="Spring S."/>
            <person name="Goker M."/>
            <person name="Schneider S."/>
            <person name="Lapidus A."/>
            <person name="Del Rio T.G."/>
            <person name="Tice H."/>
            <person name="Cheng J.F."/>
            <person name="Chen F."/>
            <person name="Nolan M."/>
            <person name="Bruce D."/>
            <person name="Goodwin L."/>
            <person name="Pitluck S."/>
            <person name="Ivanova N."/>
            <person name="Mavrommatis K."/>
            <person name="Ovchinnikova G."/>
            <person name="Pati A."/>
            <person name="Chen A."/>
            <person name="Palaniappan K."/>
            <person name="Land M."/>
            <person name="Hauser L."/>
            <person name="Chang Y.J."/>
            <person name="Jeffries C.C."/>
            <person name="Meincke L."/>
            <person name="Sims D."/>
            <person name="Brettin T."/>
            <person name="Detter J.C."/>
            <person name="Han C."/>
            <person name="Chain P."/>
            <person name="Bristow J."/>
            <person name="Eisen J.A."/>
            <person name="Markowitz V."/>
            <person name="Hugenholtz P."/>
            <person name="Kyrpides N.C."/>
            <person name="Klenk H.P."/>
            <person name="Lucas S."/>
        </authorList>
    </citation>
    <scope>NUCLEOTIDE SEQUENCE [LARGE SCALE GENOMIC DNA]</scope>
    <source>
        <strain evidence="2">DSM 4028 / VKM B-1378 / X</strain>
    </source>
</reference>
<keyword evidence="2" id="KW-1185">Reference proteome</keyword>
<dbReference type="Proteomes" id="UP000002216">
    <property type="component" value="Chromosome"/>
</dbReference>
<dbReference type="STRING" id="525897.Dbac_1271"/>
<protein>
    <submittedName>
        <fullName evidence="1">Glycosyl transferase group 1</fullName>
    </submittedName>
</protein>
<evidence type="ECO:0000313" key="1">
    <source>
        <dbReference type="EMBL" id="ACU89373.1"/>
    </source>
</evidence>
<sequence length="346" mass="38966">MANVVAYNPYLYVMGGGEYYFLVALQEIARRHSVTIILPDTISDNGFWKVVQDVFAIDQFPAILSRERLVTDHFDLCIVVNNAEIKRLFACSQINIVQLPGSYNVCDAVELIVYNSMYTSSACMGISSQCVTEVVTPPVPHPTQRSRKKKRSILSVGRFGESVHAKNELDLLWAAKTILKHRSNGDVTFHLVGKTTLASPEYIGKLSQESCDRIHIHLDINRIELTKLYQQSQLFWSGTGFGFDLQLNPERAEHYGIAVAEAALHHAIPLVQPLGGYLDFLEPGKTCQPWISLDDLVFESHRLLNDPVAYTKMVSNLKENQWVKRILSPSKFAEKWLSIAEGILKC</sequence>
<dbReference type="RefSeq" id="WP_015773469.1">
    <property type="nucleotide sequence ID" value="NC_013173.1"/>
</dbReference>
<name>C7LRZ0_DESBD</name>
<keyword evidence="1" id="KW-0808">Transferase</keyword>